<proteinExistence type="predicted"/>
<gene>
    <name evidence="1" type="ORF">MTR67_026897</name>
</gene>
<protein>
    <submittedName>
        <fullName evidence="1">Uncharacterized protein</fullName>
    </submittedName>
</protein>
<name>A0AAF0R403_SOLVR</name>
<reference evidence="1" key="1">
    <citation type="submission" date="2023-08" db="EMBL/GenBank/DDBJ databases">
        <title>A de novo genome assembly of Solanum verrucosum Schlechtendal, a Mexican diploid species geographically isolated from the other diploid A-genome species in potato relatives.</title>
        <authorList>
            <person name="Hosaka K."/>
        </authorList>
    </citation>
    <scope>NUCLEOTIDE SEQUENCE</scope>
    <source>
        <tissue evidence="1">Young leaves</tissue>
    </source>
</reference>
<keyword evidence="2" id="KW-1185">Reference proteome</keyword>
<organism evidence="1 2">
    <name type="scientific">Solanum verrucosum</name>
    <dbReference type="NCBI Taxonomy" id="315347"/>
    <lineage>
        <taxon>Eukaryota</taxon>
        <taxon>Viridiplantae</taxon>
        <taxon>Streptophyta</taxon>
        <taxon>Embryophyta</taxon>
        <taxon>Tracheophyta</taxon>
        <taxon>Spermatophyta</taxon>
        <taxon>Magnoliopsida</taxon>
        <taxon>eudicotyledons</taxon>
        <taxon>Gunneridae</taxon>
        <taxon>Pentapetalae</taxon>
        <taxon>asterids</taxon>
        <taxon>lamiids</taxon>
        <taxon>Solanales</taxon>
        <taxon>Solanaceae</taxon>
        <taxon>Solanoideae</taxon>
        <taxon>Solaneae</taxon>
        <taxon>Solanum</taxon>
    </lineage>
</organism>
<sequence length="30" mass="3614">MSLRRFAECVWRCSGFNFFVLFSRFVSFCA</sequence>
<dbReference type="EMBL" id="CP133617">
    <property type="protein sequence ID" value="WMV33512.1"/>
    <property type="molecule type" value="Genomic_DNA"/>
</dbReference>
<accession>A0AAF0R403</accession>
<evidence type="ECO:0000313" key="2">
    <source>
        <dbReference type="Proteomes" id="UP001234989"/>
    </source>
</evidence>
<dbReference type="Proteomes" id="UP001234989">
    <property type="component" value="Chromosome 6"/>
</dbReference>
<evidence type="ECO:0000313" key="1">
    <source>
        <dbReference type="EMBL" id="WMV33512.1"/>
    </source>
</evidence>
<dbReference type="AlphaFoldDB" id="A0AAF0R403"/>